<keyword evidence="1" id="KW-1133">Transmembrane helix</keyword>
<name>A0A1H6WQQ8_9BACT</name>
<reference evidence="3" key="1">
    <citation type="submission" date="2016-10" db="EMBL/GenBank/DDBJ databases">
        <authorList>
            <person name="Varghese N."/>
            <person name="Submissions S."/>
        </authorList>
    </citation>
    <scope>NUCLEOTIDE SEQUENCE [LARGE SCALE GENOMIC DNA]</scope>
    <source>
        <strain evidence="3">IBRC-M 10761</strain>
    </source>
</reference>
<dbReference type="EMBL" id="FNZH01000002">
    <property type="protein sequence ID" value="SEJ16547.1"/>
    <property type="molecule type" value="Genomic_DNA"/>
</dbReference>
<accession>A0A1H6WQQ8</accession>
<feature type="transmembrane region" description="Helical" evidence="1">
    <location>
        <begin position="32"/>
        <end position="53"/>
    </location>
</feature>
<gene>
    <name evidence="2" type="ORF">SAMN05192553_102717</name>
</gene>
<protein>
    <submittedName>
        <fullName evidence="2">Uncharacterized protein</fullName>
    </submittedName>
</protein>
<dbReference type="AlphaFoldDB" id="A0A1H6WQQ8"/>
<keyword evidence="1" id="KW-0472">Membrane</keyword>
<sequence length="79" mass="9409">MVLIKDKAQNIVPVIVRTDLPPPSRLAIPHNWLSSIFFWSSDIWLVLFLIYVVDIQVVATFQKFTDEYFMEFFRFGRIE</sequence>
<proteinExistence type="predicted"/>
<evidence type="ECO:0000313" key="2">
    <source>
        <dbReference type="EMBL" id="SEJ16547.1"/>
    </source>
</evidence>
<keyword evidence="1" id="KW-0812">Transmembrane</keyword>
<evidence type="ECO:0000256" key="1">
    <source>
        <dbReference type="SAM" id="Phobius"/>
    </source>
</evidence>
<organism evidence="2 3">
    <name type="scientific">Cyclobacterium xiamenense</name>
    <dbReference type="NCBI Taxonomy" id="1297121"/>
    <lineage>
        <taxon>Bacteria</taxon>
        <taxon>Pseudomonadati</taxon>
        <taxon>Bacteroidota</taxon>
        <taxon>Cytophagia</taxon>
        <taxon>Cytophagales</taxon>
        <taxon>Cyclobacteriaceae</taxon>
        <taxon>Cyclobacterium</taxon>
    </lineage>
</organism>
<evidence type="ECO:0000313" key="3">
    <source>
        <dbReference type="Proteomes" id="UP000199403"/>
    </source>
</evidence>
<dbReference type="Proteomes" id="UP000199403">
    <property type="component" value="Unassembled WGS sequence"/>
</dbReference>
<keyword evidence="3" id="KW-1185">Reference proteome</keyword>